<dbReference type="Gene3D" id="3.90.780.10">
    <property type="entry name" value="5'-Nucleotidase, C-terminal domain"/>
    <property type="match status" value="1"/>
</dbReference>
<dbReference type="InterPro" id="IPR029052">
    <property type="entry name" value="Metallo-depent_PP-like"/>
</dbReference>
<accession>A5YT25</accession>
<dbReference type="AlphaFoldDB" id="A5YT25"/>
<dbReference type="GO" id="GO:0016787">
    <property type="term" value="F:hydrolase activity"/>
    <property type="evidence" value="ECO:0007669"/>
    <property type="project" value="InterPro"/>
</dbReference>
<dbReference type="InterPro" id="IPR008334">
    <property type="entry name" value="5'-Nucleotdase_C"/>
</dbReference>
<dbReference type="Gene3D" id="3.60.21.10">
    <property type="match status" value="1"/>
</dbReference>
<reference evidence="2" key="1">
    <citation type="journal article" date="2007" name="ISME J.">
        <title>Genomic plasticity in prokaryotes: the case of the square haloarchaeon.</title>
        <authorList>
            <person name="Cuadros-Orellana S."/>
            <person name="Martin-Cuadrado A.B."/>
            <person name="Legault B."/>
            <person name="D'Auria G."/>
            <person name="Zhaxybayeva O."/>
            <person name="Papke R.T."/>
            <person name="Rodriguez-Valera F."/>
        </authorList>
    </citation>
    <scope>NUCLEOTIDE SEQUENCE</scope>
</reference>
<evidence type="ECO:0000313" key="2">
    <source>
        <dbReference type="EMBL" id="ABQ76132.1"/>
    </source>
</evidence>
<dbReference type="SUPFAM" id="SSF55816">
    <property type="entry name" value="5'-nucleotidase (syn. UDP-sugar hydrolase), C-terminal domain"/>
    <property type="match status" value="1"/>
</dbReference>
<feature type="domain" description="5'-Nucleotidase C-terminal" evidence="1">
    <location>
        <begin position="326"/>
        <end position="479"/>
    </location>
</feature>
<dbReference type="InterPro" id="IPR006179">
    <property type="entry name" value="5_nucleotidase/apyrase"/>
</dbReference>
<dbReference type="SUPFAM" id="SSF56300">
    <property type="entry name" value="Metallo-dependent phosphatases"/>
    <property type="match status" value="1"/>
</dbReference>
<dbReference type="PANTHER" id="PTHR11575:SF24">
    <property type="entry name" value="5'-NUCLEOTIDASE"/>
    <property type="match status" value="1"/>
</dbReference>
<evidence type="ECO:0000259" key="1">
    <source>
        <dbReference type="Pfam" id="PF02872"/>
    </source>
</evidence>
<dbReference type="InterPro" id="IPR018247">
    <property type="entry name" value="EF_Hand_1_Ca_BS"/>
</dbReference>
<name>A5YT25_9EURY</name>
<sequence length="567" mass="60260">MMAYSHDDEISRRTAMRLLGAAGLGAATAGSVTAQSDGSETVELKLLHDTHVHGRLGNADESENIENYFGLMDSLTTNPDNTLRLGVGDDLGSSALSTEFEGKHIVDAFEAGDLSQCTFGNHDFDFGPDVLKTRVSETEGFQWVTANVRKQETGETFATAEGVKRFDTVNIGGITVGVTGILTERASEVTSLGSTNEVIQPTDALSEVVPEMQSAGADVIIVLSHVANDVARDIAERVDGIDVMVGDDAAEVLGDEVVNDTILSFVGDGYDHLGEITLQMNSNGVSTHEYTLHTVSDAVSAMDITPNAAVQETATTYRNQVDRTPIGETTTQLNCITANLRTEETNMGSFVADAIRTNLGSDVVIQNGGGIRTGTLYAAGEVTNLLIKQILPFGNTMIELEVTGATIREALENGVSDYETLEGRFPQVSGMSYEWNPNAPEGERIVSVDIAGSPLDPETTYTLGTNNFMADGGDGYEMLPGATVTQEGAGLAEAVIEYIKQQTPISPTTEGRITRVSTFQSGTVLEEYDSDDNGSIEIDELADAGETFANGELSITDLGELGRVFSS</sequence>
<dbReference type="InterPro" id="IPR036907">
    <property type="entry name" value="5'-Nucleotdase_C_sf"/>
</dbReference>
<organism evidence="2">
    <name type="scientific">uncultured haloarchaeon</name>
    <dbReference type="NCBI Taxonomy" id="160804"/>
    <lineage>
        <taxon>Archaea</taxon>
        <taxon>Methanobacteriati</taxon>
        <taxon>Methanobacteriota</taxon>
        <taxon>Stenosarchaea group</taxon>
        <taxon>Halobacteria</taxon>
        <taxon>Halobacteriales</taxon>
        <taxon>Halobacteriaceae</taxon>
        <taxon>environmental samples</taxon>
    </lineage>
</organism>
<protein>
    <submittedName>
        <fullName evidence="2">2'3'-cyclic-nucleotide 2'-phosphodiesterase</fullName>
    </submittedName>
</protein>
<dbReference type="PROSITE" id="PS51318">
    <property type="entry name" value="TAT"/>
    <property type="match status" value="1"/>
</dbReference>
<dbReference type="InterPro" id="IPR006311">
    <property type="entry name" value="TAT_signal"/>
</dbReference>
<dbReference type="PROSITE" id="PS00018">
    <property type="entry name" value="EF_HAND_1"/>
    <property type="match status" value="1"/>
</dbReference>
<dbReference type="EMBL" id="EF584001">
    <property type="protein sequence ID" value="ABQ76132.1"/>
    <property type="molecule type" value="Genomic_DNA"/>
</dbReference>
<dbReference type="Pfam" id="PF02872">
    <property type="entry name" value="5_nucleotid_C"/>
    <property type="match status" value="1"/>
</dbReference>
<proteinExistence type="predicted"/>
<dbReference type="PRINTS" id="PR01607">
    <property type="entry name" value="APYRASEFAMLY"/>
</dbReference>
<dbReference type="PANTHER" id="PTHR11575">
    <property type="entry name" value="5'-NUCLEOTIDASE-RELATED"/>
    <property type="match status" value="1"/>
</dbReference>
<dbReference type="GO" id="GO:0009166">
    <property type="term" value="P:nucleotide catabolic process"/>
    <property type="evidence" value="ECO:0007669"/>
    <property type="project" value="InterPro"/>
</dbReference>